<sequence>MEFFYDDFDACLDKTIDSLKFLLYRRHNDIFERLDFDNQEIYQDPLLFAYVTQKDNKWLDCLIYGYEKTVKEKIAVFTNKEGIIYISKIGYFKTDVLESELTLVSIENKFTLIDSESNNINYDFEPIFYLEEEIELIKTIHPLQECLFVNNDGKIVNVETNNVSTKHIDHFNNALDVIKKYYFDYFKLLKKNVKKVMMYCGEPYSFASIQCHNMIFLNVNNEDDEIFFLDHILHEGSHVVFNTLTYDTKMDLFTIPFKSPISDFTNNPQDHGEVYGRFHGMFTQSNINICFENCIKNDVFSKRQLHELLGRFSSNMKRFNASVEKFNLPHLYKSEGLKWYTFFSSRCNELTERNHKTIYSLDVSNQPYVFSYKVFSKTNLMKLSILFFFLLSLNINAQEIKESYPQRVGDINFDPLIDDQSFKICDEKQTAQYYNFSKGFQYKGEKYEINKIFKEKYRPRIIGNKEGGTGYITIRFLVNCEGKTGLFRVQEMNMNYLPTKFDESIKNQLLEITKSLDGWLVGEYDGKNFDYYQYLTFKLDNYKLLEILP</sequence>
<name>A0A1M5S9G4_FLAJO</name>
<evidence type="ECO:0000313" key="1">
    <source>
        <dbReference type="EMBL" id="SHH35237.1"/>
    </source>
</evidence>
<dbReference type="EMBL" id="FQWH01000009">
    <property type="protein sequence ID" value="SHH35237.1"/>
    <property type="molecule type" value="Genomic_DNA"/>
</dbReference>
<accession>A0A1M5S9G4</accession>
<proteinExistence type="predicted"/>
<dbReference type="Proteomes" id="UP000184112">
    <property type="component" value="Unassembled WGS sequence"/>
</dbReference>
<protein>
    <submittedName>
        <fullName evidence="1">Uncharacterized protein</fullName>
    </submittedName>
</protein>
<dbReference type="AlphaFoldDB" id="A0A1M5S9G4"/>
<evidence type="ECO:0000313" key="2">
    <source>
        <dbReference type="Proteomes" id="UP000184112"/>
    </source>
</evidence>
<reference evidence="1 2" key="1">
    <citation type="submission" date="2016-11" db="EMBL/GenBank/DDBJ databases">
        <authorList>
            <person name="Jaros S."/>
            <person name="Januszkiewicz K."/>
            <person name="Wedrychowicz H."/>
        </authorList>
    </citation>
    <scope>NUCLEOTIDE SEQUENCE [LARGE SCALE GENOMIC DNA]</scope>
    <source>
        <strain evidence="1 2">DSM 6792</strain>
    </source>
</reference>
<gene>
    <name evidence="1" type="ORF">SAMN05444388_109174</name>
</gene>
<organism evidence="1 2">
    <name type="scientific">Flavobacterium johnsoniae</name>
    <name type="common">Cytophaga johnsonae</name>
    <dbReference type="NCBI Taxonomy" id="986"/>
    <lineage>
        <taxon>Bacteria</taxon>
        <taxon>Pseudomonadati</taxon>
        <taxon>Bacteroidota</taxon>
        <taxon>Flavobacteriia</taxon>
        <taxon>Flavobacteriales</taxon>
        <taxon>Flavobacteriaceae</taxon>
        <taxon>Flavobacterium</taxon>
    </lineage>
</organism>
<dbReference type="RefSeq" id="WP_083558671.1">
    <property type="nucleotide sequence ID" value="NZ_FQWH01000009.1"/>
</dbReference>